<organism evidence="3 4">
    <name type="scientific">Owenia fusiformis</name>
    <name type="common">Polychaete worm</name>
    <dbReference type="NCBI Taxonomy" id="6347"/>
    <lineage>
        <taxon>Eukaryota</taxon>
        <taxon>Metazoa</taxon>
        <taxon>Spiralia</taxon>
        <taxon>Lophotrochozoa</taxon>
        <taxon>Annelida</taxon>
        <taxon>Polychaeta</taxon>
        <taxon>Sedentaria</taxon>
        <taxon>Canalipalpata</taxon>
        <taxon>Sabellida</taxon>
        <taxon>Oweniida</taxon>
        <taxon>Oweniidae</taxon>
        <taxon>Owenia</taxon>
    </lineage>
</organism>
<dbReference type="InterPro" id="IPR001212">
    <property type="entry name" value="Somatomedin_B_dom"/>
</dbReference>
<dbReference type="PROSITE" id="PS50958">
    <property type="entry name" value="SMB_2"/>
    <property type="match status" value="1"/>
</dbReference>
<dbReference type="SUPFAM" id="SSF90188">
    <property type="entry name" value="Somatomedin B domain"/>
    <property type="match status" value="1"/>
</dbReference>
<dbReference type="SMART" id="SM00201">
    <property type="entry name" value="SO"/>
    <property type="match status" value="1"/>
</dbReference>
<dbReference type="PANTHER" id="PTHR45902">
    <property type="entry name" value="LATROPHILIN RECEPTOR-LIKE PROTEIN A"/>
    <property type="match status" value="1"/>
</dbReference>
<evidence type="ECO:0000256" key="1">
    <source>
        <dbReference type="ARBA" id="ARBA00023157"/>
    </source>
</evidence>
<dbReference type="EMBL" id="CAIIXF020000011">
    <property type="protein sequence ID" value="CAH1798420.1"/>
    <property type="molecule type" value="Genomic_DNA"/>
</dbReference>
<dbReference type="Pfam" id="PF01033">
    <property type="entry name" value="Somatomedin_B"/>
    <property type="match status" value="1"/>
</dbReference>
<feature type="domain" description="SMB" evidence="2">
    <location>
        <begin position="69"/>
        <end position="116"/>
    </location>
</feature>
<proteinExistence type="predicted"/>
<protein>
    <recommendedName>
        <fullName evidence="2">SMB domain-containing protein</fullName>
    </recommendedName>
</protein>
<evidence type="ECO:0000313" key="3">
    <source>
        <dbReference type="EMBL" id="CAH1798420.1"/>
    </source>
</evidence>
<dbReference type="PANTHER" id="PTHR45902:SF1">
    <property type="entry name" value="LATROPHILIN RECEPTOR-LIKE PROTEIN A"/>
    <property type="match status" value="1"/>
</dbReference>
<name>A0A8S4PYV3_OWEFU</name>
<keyword evidence="1" id="KW-1015">Disulfide bond</keyword>
<keyword evidence="4" id="KW-1185">Reference proteome</keyword>
<dbReference type="InterPro" id="IPR036024">
    <property type="entry name" value="Somatomedin_B-like_dom_sf"/>
</dbReference>
<reference evidence="3" key="1">
    <citation type="submission" date="2022-03" db="EMBL/GenBank/DDBJ databases">
        <authorList>
            <person name="Martin C."/>
        </authorList>
    </citation>
    <scope>NUCLEOTIDE SEQUENCE</scope>
</reference>
<evidence type="ECO:0000313" key="4">
    <source>
        <dbReference type="Proteomes" id="UP000749559"/>
    </source>
</evidence>
<dbReference type="AlphaFoldDB" id="A0A8S4PYV3"/>
<evidence type="ECO:0000259" key="2">
    <source>
        <dbReference type="PROSITE" id="PS50958"/>
    </source>
</evidence>
<dbReference type="InterPro" id="IPR053231">
    <property type="entry name" value="GPCR_LN-TM7"/>
</dbReference>
<comment type="caution">
    <text evidence="3">The sequence shown here is derived from an EMBL/GenBank/DDBJ whole genome shotgun (WGS) entry which is preliminary data.</text>
</comment>
<dbReference type="PROSITE" id="PS00524">
    <property type="entry name" value="SMB_1"/>
    <property type="match status" value="1"/>
</dbReference>
<dbReference type="Gene3D" id="4.10.410.20">
    <property type="match status" value="1"/>
</dbReference>
<dbReference type="Proteomes" id="UP000749559">
    <property type="component" value="Unassembled WGS sequence"/>
</dbReference>
<gene>
    <name evidence="3" type="ORF">OFUS_LOCUS22570</name>
</gene>
<sequence length="508" mass="58368">MKCYIYYIILVIFARHTFETGEMNYTGPFKGIRKLNGGENERENRDTSPQQNISIKTENEMEKKTCDQKMRTCKDRCGVPKNTSSLSDFYCQCDDKCAHYQDCCADFESECSINYNNTKYGELTSGERSKYGCIKISQTEMLYMDQTCASEHFGTDLEEKCRNRNTLLSLLPASDVETGIQYSNIFCARCNNVKSPVLWQTKYRCNRNVLDKSDFQNPGPNTLTRVMNSPFCSVEYIAPSNDKLQPRPCIPTIHTCPDGTDRLLAYRCANSNLDPYSTYKQKYHAYHNWYCLICTETERPLPSCTVRLSHLRSPNLPLFSFKIMVDVTSENGIRLRSQAGHGINGLDVEVGCNSDNICKALTCPKAYVRDGNECKLVSTIVPVQINCYFFIEPEEHVFHVIKTYIKQIFDLVGLILFLQHRDYDEFTFNTSFPENYTSPQIYKKMASDSERMKEKAGIAQLKDINITYDVSFIKHKISHATEKVTNSGFQTGSGMTWMFYIVLFMKIC</sequence>
<accession>A0A8S4PYV3</accession>